<dbReference type="EnsemblPlants" id="KQK07708">
    <property type="protein sequence ID" value="KQK07708"/>
    <property type="gene ID" value="BRADI_2g37172v3"/>
</dbReference>
<keyword evidence="1" id="KW-0677">Repeat</keyword>
<gene>
    <name evidence="8" type="primary">LOC106865435</name>
    <name evidence="7" type="ORF">BRADI_2g37172v3</name>
</gene>
<dbReference type="PANTHER" id="PTHR23155">
    <property type="entry name" value="DISEASE RESISTANCE PROTEIN RP"/>
    <property type="match status" value="1"/>
</dbReference>
<evidence type="ECO:0000256" key="3">
    <source>
        <dbReference type="SAM" id="Coils"/>
    </source>
</evidence>
<dbReference type="InterPro" id="IPR002182">
    <property type="entry name" value="NB-ARC"/>
</dbReference>
<dbReference type="GO" id="GO:0002758">
    <property type="term" value="P:innate immune response-activating signaling pathway"/>
    <property type="evidence" value="ECO:0007669"/>
    <property type="project" value="UniProtKB-ARBA"/>
</dbReference>
<dbReference type="GO" id="GO:0009626">
    <property type="term" value="P:plant-type hypersensitive response"/>
    <property type="evidence" value="ECO:0007669"/>
    <property type="project" value="UniProtKB-ARBA"/>
</dbReference>
<feature type="coiled-coil region" evidence="3">
    <location>
        <begin position="5"/>
        <end position="32"/>
    </location>
</feature>
<reference evidence="7 8" key="1">
    <citation type="journal article" date="2010" name="Nature">
        <title>Genome sequencing and analysis of the model grass Brachypodium distachyon.</title>
        <authorList>
            <consortium name="International Brachypodium Initiative"/>
        </authorList>
    </citation>
    <scope>NUCLEOTIDE SEQUENCE [LARGE SCALE GENOMIC DNA]</scope>
    <source>
        <strain evidence="7">Bd21</strain>
        <strain evidence="8">cv. Bd21</strain>
    </source>
</reference>
<protein>
    <submittedName>
        <fullName evidence="7 8">Uncharacterized protein</fullName>
    </submittedName>
</protein>
<feature type="domain" description="NB-ARC" evidence="4">
    <location>
        <begin position="66"/>
        <end position="237"/>
    </location>
</feature>
<dbReference type="Gramene" id="KQK07708">
    <property type="protein sequence ID" value="KQK07708"/>
    <property type="gene ID" value="BRADI_2g37172v3"/>
</dbReference>
<reference evidence="7" key="2">
    <citation type="submission" date="2017-06" db="EMBL/GenBank/DDBJ databases">
        <title>WGS assembly of Brachypodium distachyon.</title>
        <authorList>
            <consortium name="The International Brachypodium Initiative"/>
            <person name="Lucas S."/>
            <person name="Harmon-Smith M."/>
            <person name="Lail K."/>
            <person name="Tice H."/>
            <person name="Grimwood J."/>
            <person name="Bruce D."/>
            <person name="Barry K."/>
            <person name="Shu S."/>
            <person name="Lindquist E."/>
            <person name="Wang M."/>
            <person name="Pitluck S."/>
            <person name="Vogel J.P."/>
            <person name="Garvin D.F."/>
            <person name="Mockler T.C."/>
            <person name="Schmutz J."/>
            <person name="Rokhsar D."/>
            <person name="Bevan M.W."/>
        </authorList>
    </citation>
    <scope>NUCLEOTIDE SEQUENCE</scope>
    <source>
        <strain evidence="7">Bd21</strain>
    </source>
</reference>
<dbReference type="InterPro" id="IPR058922">
    <property type="entry name" value="WHD_DRP"/>
</dbReference>
<dbReference type="Proteomes" id="UP000008810">
    <property type="component" value="Chromosome 2"/>
</dbReference>
<evidence type="ECO:0000256" key="1">
    <source>
        <dbReference type="ARBA" id="ARBA00022737"/>
    </source>
</evidence>
<evidence type="ECO:0000259" key="6">
    <source>
        <dbReference type="Pfam" id="PF23598"/>
    </source>
</evidence>
<dbReference type="KEGG" id="bdi:106865435"/>
<dbReference type="Pfam" id="PF00931">
    <property type="entry name" value="NB-ARC"/>
    <property type="match status" value="1"/>
</dbReference>
<sequence>MLRARHGIANQIDDLKARIKEVKDLKSSYKLDDIACSSSGQTSVDPRLSALFAEEAHLVGVDGPRDDLAKWILEEENKHHRRVLSIVGFGGLGKTTLANEIYRKIQGHFHCHAFVSVSQKPDTTKIIKDVISQLSSKDEFTKDLEIWDEKKSIAKLRELLQEKRYLVIIDDIWSTLAWNAIKCAFPENHLSSRIIATTRIFEVASSCCPCPDDQIYEMKPLSNSHSEKLFFKRIFGSEDCCPDMLKEVSNDILKKCGGLPLAIISISGLLANKTRVKEDWEKVKRSIGYDLNKSQSLEGMKSILSLSYNDLPPNLKTCLLYLSNFPEDYVVERERLVWRWIAEGFISEERGQCCQDVAENYFYELINKSMVQPVDIGYDGKARSCRVHDMMLELIISKSIEENFITVVSGNQTVWEQSQCFIRRLSIQHINQQLASELAKKDLSHVRSLTVTSSSCIKYLPSLVDFEALCVLDFEGCDGLEEYDMNSMDKLFQLRYLSFRDTDISKVPSRIVMLRCLETLDLRDTFINELPAGIVELIKLQRLLIENFDGPEKTELPIGIGNMTNVREFSGFNITMSSVCALEELGSLINLNVLHVRYTCNSEESHKYKRHAEMLLSSLCKLGSYKLQSLCINGGNLTLFELLNSWSPLPSCLQRFEMIADYSLSKLPKWISPALTSLAYLDINLTEVTKRDLHILGKLPALLSLTLSTDKVQEDRILVQGRGFQCLKEFSYRTFGGGAGTFLFEEAVLPKLERLELWFCVSRAKVYQFYLGIEHLRCLKDAIVVLDKGATSSECKAAALAIRNEASRHPNHLRVTLYVETLEGGLKVEHWDEES</sequence>
<dbReference type="PANTHER" id="PTHR23155:SF1167">
    <property type="entry name" value="OS08G0412100 PROTEIN"/>
    <property type="match status" value="1"/>
</dbReference>
<organism evidence="7">
    <name type="scientific">Brachypodium distachyon</name>
    <name type="common">Purple false brome</name>
    <name type="synonym">Trachynia distachya</name>
    <dbReference type="NCBI Taxonomy" id="15368"/>
    <lineage>
        <taxon>Eukaryota</taxon>
        <taxon>Viridiplantae</taxon>
        <taxon>Streptophyta</taxon>
        <taxon>Embryophyta</taxon>
        <taxon>Tracheophyta</taxon>
        <taxon>Spermatophyta</taxon>
        <taxon>Magnoliopsida</taxon>
        <taxon>Liliopsida</taxon>
        <taxon>Poales</taxon>
        <taxon>Poaceae</taxon>
        <taxon>BOP clade</taxon>
        <taxon>Pooideae</taxon>
        <taxon>Stipodae</taxon>
        <taxon>Brachypodieae</taxon>
        <taxon>Brachypodium</taxon>
    </lineage>
</organism>
<reference evidence="8" key="3">
    <citation type="submission" date="2018-08" db="UniProtKB">
        <authorList>
            <consortium name="EnsemblPlants"/>
        </authorList>
    </citation>
    <scope>IDENTIFICATION</scope>
    <source>
        <strain evidence="8">cv. Bd21</strain>
    </source>
</reference>
<keyword evidence="3" id="KW-0175">Coiled coil</keyword>
<keyword evidence="9" id="KW-1185">Reference proteome</keyword>
<dbReference type="InterPro" id="IPR044974">
    <property type="entry name" value="Disease_R_plants"/>
</dbReference>
<evidence type="ECO:0000313" key="7">
    <source>
        <dbReference type="EMBL" id="KQK07708.1"/>
    </source>
</evidence>
<dbReference type="InterPro" id="IPR027417">
    <property type="entry name" value="P-loop_NTPase"/>
</dbReference>
<dbReference type="SUPFAM" id="SSF52540">
    <property type="entry name" value="P-loop containing nucleoside triphosphate hydrolases"/>
    <property type="match status" value="1"/>
</dbReference>
<dbReference type="FunFam" id="1.10.10.10:FF:000322">
    <property type="entry name" value="Probable disease resistance protein At1g63360"/>
    <property type="match status" value="1"/>
</dbReference>
<dbReference type="GO" id="GO:0098542">
    <property type="term" value="P:defense response to other organism"/>
    <property type="evidence" value="ECO:0000318"/>
    <property type="project" value="GO_Central"/>
</dbReference>
<dbReference type="EMBL" id="CM000881">
    <property type="protein sequence ID" value="KQK07708.1"/>
    <property type="molecule type" value="Genomic_DNA"/>
</dbReference>
<dbReference type="InterPro" id="IPR055414">
    <property type="entry name" value="LRR_R13L4/SHOC2-like"/>
</dbReference>
<dbReference type="InterPro" id="IPR032675">
    <property type="entry name" value="LRR_dom_sf"/>
</dbReference>
<dbReference type="GO" id="GO:0043531">
    <property type="term" value="F:ADP binding"/>
    <property type="evidence" value="ECO:0007669"/>
    <property type="project" value="InterPro"/>
</dbReference>
<keyword evidence="2" id="KW-0611">Plant defense</keyword>
<accession>A0A0Q3J4T9</accession>
<dbReference type="InterPro" id="IPR042197">
    <property type="entry name" value="Apaf_helical"/>
</dbReference>
<evidence type="ECO:0000256" key="2">
    <source>
        <dbReference type="ARBA" id="ARBA00022821"/>
    </source>
</evidence>
<feature type="domain" description="Disease resistance protein winged helix" evidence="5">
    <location>
        <begin position="325"/>
        <end position="395"/>
    </location>
</feature>
<dbReference type="Gene3D" id="1.10.10.10">
    <property type="entry name" value="Winged helix-like DNA-binding domain superfamily/Winged helix DNA-binding domain"/>
    <property type="match status" value="1"/>
</dbReference>
<dbReference type="GeneID" id="106865435"/>
<dbReference type="Gene3D" id="3.80.10.10">
    <property type="entry name" value="Ribonuclease Inhibitor"/>
    <property type="match status" value="1"/>
</dbReference>
<dbReference type="FunFam" id="3.40.50.300:FF:001091">
    <property type="entry name" value="Probable disease resistance protein At1g61300"/>
    <property type="match status" value="1"/>
</dbReference>
<proteinExistence type="predicted"/>
<dbReference type="InterPro" id="IPR036388">
    <property type="entry name" value="WH-like_DNA-bd_sf"/>
</dbReference>
<dbReference type="Gene3D" id="3.40.50.300">
    <property type="entry name" value="P-loop containing nucleotide triphosphate hydrolases"/>
    <property type="match status" value="1"/>
</dbReference>
<evidence type="ECO:0000259" key="5">
    <source>
        <dbReference type="Pfam" id="PF23559"/>
    </source>
</evidence>
<name>A0A0Q3J4T9_BRADI</name>
<feature type="domain" description="Disease resistance R13L4/SHOC-2-like LRR" evidence="6">
    <location>
        <begin position="445"/>
        <end position="812"/>
    </location>
</feature>
<dbReference type="Gene3D" id="1.10.8.430">
    <property type="entry name" value="Helical domain of apoptotic protease-activating factors"/>
    <property type="match status" value="1"/>
</dbReference>
<dbReference type="OrthoDB" id="611041at2759"/>
<dbReference type="PRINTS" id="PR00364">
    <property type="entry name" value="DISEASERSIST"/>
</dbReference>
<evidence type="ECO:0000313" key="9">
    <source>
        <dbReference type="Proteomes" id="UP000008810"/>
    </source>
</evidence>
<dbReference type="Pfam" id="PF23559">
    <property type="entry name" value="WHD_DRP"/>
    <property type="match status" value="1"/>
</dbReference>
<dbReference type="AlphaFoldDB" id="A0A0Q3J4T9"/>
<dbReference type="ExpressionAtlas" id="A0A0Q3J4T9">
    <property type="expression patterns" value="baseline"/>
</dbReference>
<dbReference type="SUPFAM" id="SSF52058">
    <property type="entry name" value="L domain-like"/>
    <property type="match status" value="1"/>
</dbReference>
<evidence type="ECO:0000313" key="8">
    <source>
        <dbReference type="EnsemblPlants" id="KQK07708"/>
    </source>
</evidence>
<dbReference type="GO" id="GO:0042742">
    <property type="term" value="P:defense response to bacterium"/>
    <property type="evidence" value="ECO:0007669"/>
    <property type="project" value="UniProtKB-ARBA"/>
</dbReference>
<evidence type="ECO:0000259" key="4">
    <source>
        <dbReference type="Pfam" id="PF00931"/>
    </source>
</evidence>
<dbReference type="RefSeq" id="XP_014753708.1">
    <property type="nucleotide sequence ID" value="XM_014898222.2"/>
</dbReference>
<dbReference type="Pfam" id="PF23598">
    <property type="entry name" value="LRR_14"/>
    <property type="match status" value="1"/>
</dbReference>